<organism evidence="1 2">
    <name type="scientific">Lentibacillus halophilus</name>
    <dbReference type="NCBI Taxonomy" id="295065"/>
    <lineage>
        <taxon>Bacteria</taxon>
        <taxon>Bacillati</taxon>
        <taxon>Bacillota</taxon>
        <taxon>Bacilli</taxon>
        <taxon>Bacillales</taxon>
        <taxon>Bacillaceae</taxon>
        <taxon>Lentibacillus</taxon>
    </lineage>
</organism>
<dbReference type="EMBL" id="BAAADM010000008">
    <property type="protein sequence ID" value="GAA0431071.1"/>
    <property type="molecule type" value="Genomic_DNA"/>
</dbReference>
<sequence>MYCYIVSTLVHYIVIHVTTMSLNHSGKTLSIFFCLTIMLYKVGDANVHAQPVIKGNIGRMHVGYYIQE</sequence>
<keyword evidence="2" id="KW-1185">Reference proteome</keyword>
<protein>
    <submittedName>
        <fullName evidence="1">Uncharacterized protein</fullName>
    </submittedName>
</protein>
<accession>A0ABP3IZL9</accession>
<evidence type="ECO:0000313" key="2">
    <source>
        <dbReference type="Proteomes" id="UP001501459"/>
    </source>
</evidence>
<proteinExistence type="predicted"/>
<name>A0ABP3IZL9_9BACI</name>
<evidence type="ECO:0000313" key="1">
    <source>
        <dbReference type="EMBL" id="GAA0431071.1"/>
    </source>
</evidence>
<dbReference type="Proteomes" id="UP001501459">
    <property type="component" value="Unassembled WGS sequence"/>
</dbReference>
<comment type="caution">
    <text evidence="1">The sequence shown here is derived from an EMBL/GenBank/DDBJ whole genome shotgun (WGS) entry which is preliminary data.</text>
</comment>
<reference evidence="2" key="1">
    <citation type="journal article" date="2019" name="Int. J. Syst. Evol. Microbiol.">
        <title>The Global Catalogue of Microorganisms (GCM) 10K type strain sequencing project: providing services to taxonomists for standard genome sequencing and annotation.</title>
        <authorList>
            <consortium name="The Broad Institute Genomics Platform"/>
            <consortium name="The Broad Institute Genome Sequencing Center for Infectious Disease"/>
            <person name="Wu L."/>
            <person name="Ma J."/>
        </authorList>
    </citation>
    <scope>NUCLEOTIDE SEQUENCE [LARGE SCALE GENOMIC DNA]</scope>
    <source>
        <strain evidence="2">JCM 12149</strain>
    </source>
</reference>
<gene>
    <name evidence="1" type="ORF">GCM10008983_04450</name>
</gene>